<dbReference type="GO" id="GO:0051453">
    <property type="term" value="P:regulation of intracellular pH"/>
    <property type="evidence" value="ECO:0007669"/>
    <property type="project" value="TreeGrafter"/>
</dbReference>
<dbReference type="GO" id="GO:0015385">
    <property type="term" value="F:sodium:proton antiporter activity"/>
    <property type="evidence" value="ECO:0007669"/>
    <property type="project" value="InterPro"/>
</dbReference>
<evidence type="ECO:0000313" key="13">
    <source>
        <dbReference type="Proteomes" id="UP001378592"/>
    </source>
</evidence>
<feature type="transmembrane region" description="Helical" evidence="10">
    <location>
        <begin position="91"/>
        <end position="110"/>
    </location>
</feature>
<feature type="region of interest" description="Disordered" evidence="9">
    <location>
        <begin position="419"/>
        <end position="440"/>
    </location>
</feature>
<keyword evidence="7 10" id="KW-0472">Membrane</keyword>
<protein>
    <recommendedName>
        <fullName evidence="11">Cation/H+ exchanger transmembrane domain-containing protein</fullName>
    </recommendedName>
</protein>
<dbReference type="Pfam" id="PF00999">
    <property type="entry name" value="Na_H_Exchanger"/>
    <property type="match status" value="1"/>
</dbReference>
<evidence type="ECO:0000259" key="11">
    <source>
        <dbReference type="Pfam" id="PF00999"/>
    </source>
</evidence>
<evidence type="ECO:0000256" key="6">
    <source>
        <dbReference type="ARBA" id="ARBA00023065"/>
    </source>
</evidence>
<feature type="domain" description="Cation/H+ exchanger transmembrane" evidence="11">
    <location>
        <begin position="6"/>
        <end position="120"/>
    </location>
</feature>
<keyword evidence="5" id="KW-0915">Sodium</keyword>
<gene>
    <name evidence="12" type="ORF">R5R35_010159</name>
</gene>
<sequence length="440" mass="49796">MLSSTCDAIIFLFLGMELVSDHHVWHTGFVLWTLLLCLICRFVGVVILTAIANAYRIHRINFPEQFIMGYGGLRGAVAFSLAEMLDIEKVIPRQMFITTTLVVILFTVFIQGSTIKPLVKLLHIRLSKAGHKTLNEELNDHIISNMMAAIEEVTGYRGDFYMQKKFEHMDDIYLKRVFMNTQHENSFTRLYEKLLLADHYVHLYGPVALVEDNKGDALRQPEPASPISNNRNSLPPQRLSLLFPGVELRHRQQSIPSSPTSRDPSLEGGAGIVTLRRAIRDNPYQKLHERYNPNLIADECQELQEHLERRHITARRITQLAAFQRLSAMSDPVASPQIGDEFQWPKRQIHSELGGYFPENMEGLDALLERAGQRGALRKTSFTGSSAGGDSMRGAPQSPMLGTEPHVLFRQTSLLQNISETEDDALLPPKRKDNVMESSL</sequence>
<dbReference type="InterPro" id="IPR018422">
    <property type="entry name" value="Cation/H_exchanger_CPA1"/>
</dbReference>
<keyword evidence="2" id="KW-0813">Transport</keyword>
<organism evidence="12 13">
    <name type="scientific">Gryllus longicercus</name>
    <dbReference type="NCBI Taxonomy" id="2509291"/>
    <lineage>
        <taxon>Eukaryota</taxon>
        <taxon>Metazoa</taxon>
        <taxon>Ecdysozoa</taxon>
        <taxon>Arthropoda</taxon>
        <taxon>Hexapoda</taxon>
        <taxon>Insecta</taxon>
        <taxon>Pterygota</taxon>
        <taxon>Neoptera</taxon>
        <taxon>Polyneoptera</taxon>
        <taxon>Orthoptera</taxon>
        <taxon>Ensifera</taxon>
        <taxon>Gryllidea</taxon>
        <taxon>Grylloidea</taxon>
        <taxon>Gryllidae</taxon>
        <taxon>Gryllinae</taxon>
        <taxon>Gryllus</taxon>
    </lineage>
</organism>
<evidence type="ECO:0000256" key="4">
    <source>
        <dbReference type="ARBA" id="ARBA00022989"/>
    </source>
</evidence>
<evidence type="ECO:0000256" key="8">
    <source>
        <dbReference type="ARBA" id="ARBA00023201"/>
    </source>
</evidence>
<evidence type="ECO:0000256" key="1">
    <source>
        <dbReference type="ARBA" id="ARBA00004141"/>
    </source>
</evidence>
<reference evidence="12 13" key="1">
    <citation type="submission" date="2024-03" db="EMBL/GenBank/DDBJ databases">
        <title>The genome assembly and annotation of the cricket Gryllus longicercus Weissman &amp; Gray.</title>
        <authorList>
            <person name="Szrajer S."/>
            <person name="Gray D."/>
            <person name="Ylla G."/>
        </authorList>
    </citation>
    <scope>NUCLEOTIDE SEQUENCE [LARGE SCALE GENOMIC DNA]</scope>
    <source>
        <strain evidence="12">DAG 2021-001</strain>
        <tissue evidence="12">Whole body minus gut</tissue>
    </source>
</reference>
<keyword evidence="8" id="KW-0739">Sodium transport</keyword>
<proteinExistence type="predicted"/>
<evidence type="ECO:0000256" key="5">
    <source>
        <dbReference type="ARBA" id="ARBA00023053"/>
    </source>
</evidence>
<evidence type="ECO:0000256" key="7">
    <source>
        <dbReference type="ARBA" id="ARBA00023136"/>
    </source>
</evidence>
<keyword evidence="3 10" id="KW-0812">Transmembrane</keyword>
<evidence type="ECO:0000256" key="9">
    <source>
        <dbReference type="SAM" id="MobiDB-lite"/>
    </source>
</evidence>
<dbReference type="InterPro" id="IPR006153">
    <property type="entry name" value="Cation/H_exchanger_TM"/>
</dbReference>
<dbReference type="AlphaFoldDB" id="A0AAN9VLJ0"/>
<dbReference type="GO" id="GO:0015386">
    <property type="term" value="F:potassium:proton antiporter activity"/>
    <property type="evidence" value="ECO:0007669"/>
    <property type="project" value="TreeGrafter"/>
</dbReference>
<evidence type="ECO:0000256" key="10">
    <source>
        <dbReference type="SAM" id="Phobius"/>
    </source>
</evidence>
<keyword evidence="4 10" id="KW-1133">Transmembrane helix</keyword>
<evidence type="ECO:0000256" key="2">
    <source>
        <dbReference type="ARBA" id="ARBA00022448"/>
    </source>
</evidence>
<dbReference type="GO" id="GO:0005886">
    <property type="term" value="C:plasma membrane"/>
    <property type="evidence" value="ECO:0007669"/>
    <property type="project" value="TreeGrafter"/>
</dbReference>
<comment type="caution">
    <text evidence="12">The sequence shown here is derived from an EMBL/GenBank/DDBJ whole genome shotgun (WGS) entry which is preliminary data.</text>
</comment>
<dbReference type="PANTHER" id="PTHR10110">
    <property type="entry name" value="SODIUM/HYDROGEN EXCHANGER"/>
    <property type="match status" value="1"/>
</dbReference>
<dbReference type="PANTHER" id="PTHR10110:SF126">
    <property type="entry name" value="NA(+)_H(+) EXCHANGER PROTEIN 7"/>
    <property type="match status" value="1"/>
</dbReference>
<feature type="compositionally biased region" description="Basic and acidic residues" evidence="9">
    <location>
        <begin position="430"/>
        <end position="440"/>
    </location>
</feature>
<dbReference type="GO" id="GO:0098719">
    <property type="term" value="P:sodium ion import across plasma membrane"/>
    <property type="evidence" value="ECO:0007669"/>
    <property type="project" value="TreeGrafter"/>
</dbReference>
<feature type="region of interest" description="Disordered" evidence="9">
    <location>
        <begin position="379"/>
        <end position="402"/>
    </location>
</feature>
<keyword evidence="13" id="KW-1185">Reference proteome</keyword>
<dbReference type="EMBL" id="JAZDUA010000378">
    <property type="protein sequence ID" value="KAK7793488.1"/>
    <property type="molecule type" value="Genomic_DNA"/>
</dbReference>
<dbReference type="Proteomes" id="UP001378592">
    <property type="component" value="Unassembled WGS sequence"/>
</dbReference>
<evidence type="ECO:0000256" key="3">
    <source>
        <dbReference type="ARBA" id="ARBA00022692"/>
    </source>
</evidence>
<comment type="subcellular location">
    <subcellularLocation>
        <location evidence="1">Membrane</location>
        <topology evidence="1">Multi-pass membrane protein</topology>
    </subcellularLocation>
</comment>
<name>A0AAN9VLJ0_9ORTH</name>
<evidence type="ECO:0000313" key="12">
    <source>
        <dbReference type="EMBL" id="KAK7793488.1"/>
    </source>
</evidence>
<feature type="transmembrane region" description="Helical" evidence="10">
    <location>
        <begin position="29"/>
        <end position="55"/>
    </location>
</feature>
<accession>A0AAN9VLJ0</accession>
<keyword evidence="6" id="KW-0406">Ion transport</keyword>